<reference evidence="3" key="2">
    <citation type="submission" date="2004-02" db="EMBL/GenBank/DDBJ databases">
        <authorList>
            <consortium name="Genoscope"/>
            <consortium name="Whitehead Institute Centre for Genome Research"/>
        </authorList>
    </citation>
    <scope>NUCLEOTIDE SEQUENCE</scope>
</reference>
<proteinExistence type="predicted"/>
<comment type="caution">
    <text evidence="3">The sequence shown here is derived from an EMBL/GenBank/DDBJ whole genome shotgun (WGS) entry which is preliminary data.</text>
</comment>
<dbReference type="EMBL" id="CAAE01024867">
    <property type="protein sequence ID" value="CAG14796.1"/>
    <property type="molecule type" value="Genomic_DNA"/>
</dbReference>
<dbReference type="KEGG" id="tng:GSTEN00037667G001"/>
<gene>
    <name evidence="2" type="ORF">GSTENG00037667001</name>
    <name evidence="3" type="ORF">GSTENG00037687001</name>
</gene>
<protein>
    <submittedName>
        <fullName evidence="3">(spotted green pufferfish) hypothetical protein</fullName>
    </submittedName>
</protein>
<dbReference type="EMBL" id="CAAE01024866">
    <property type="protein sequence ID" value="CAG14795.1"/>
    <property type="molecule type" value="Genomic_DNA"/>
</dbReference>
<evidence type="ECO:0000256" key="1">
    <source>
        <dbReference type="SAM" id="MobiDB-lite"/>
    </source>
</evidence>
<evidence type="ECO:0000313" key="2">
    <source>
        <dbReference type="EMBL" id="CAG14795.1"/>
    </source>
</evidence>
<feature type="compositionally biased region" description="Basic and acidic residues" evidence="1">
    <location>
        <begin position="20"/>
        <end position="32"/>
    </location>
</feature>
<name>Q4R9Y7_TETNG</name>
<accession>Q4R9Y7</accession>
<dbReference type="AlphaFoldDB" id="Q4R9Y7"/>
<feature type="non-terminal residue" evidence="3">
    <location>
        <position position="1"/>
    </location>
</feature>
<feature type="region of interest" description="Disordered" evidence="1">
    <location>
        <begin position="1"/>
        <end position="46"/>
    </location>
</feature>
<reference evidence="3" key="1">
    <citation type="journal article" date="2004" name="Nature">
        <title>Genome duplication in the teleost fish Tetraodon nigroviridis reveals the early vertebrate proto-karyotype.</title>
        <authorList>
            <person name="Jaillon O."/>
            <person name="Aury J.-M."/>
            <person name="Brunet F."/>
            <person name="Petit J.-L."/>
            <person name="Stange-Thomann N."/>
            <person name="Mauceli E."/>
            <person name="Bouneau L."/>
            <person name="Fischer C."/>
            <person name="Ozouf-Costaz C."/>
            <person name="Bernot A."/>
            <person name="Nicaud S."/>
            <person name="Jaffe D."/>
            <person name="Fisher S."/>
            <person name="Lutfalla G."/>
            <person name="Dossat C."/>
            <person name="Segurens B."/>
            <person name="Dasilva C."/>
            <person name="Salanoubat M."/>
            <person name="Levy M."/>
            <person name="Boudet N."/>
            <person name="Castellano S."/>
            <person name="Anthouard V."/>
            <person name="Jubin C."/>
            <person name="Castelli V."/>
            <person name="Katinka M."/>
            <person name="Vacherie B."/>
            <person name="Biemont C."/>
            <person name="Skalli Z."/>
            <person name="Cattolico L."/>
            <person name="Poulain J."/>
            <person name="De Berardinis V."/>
            <person name="Cruaud C."/>
            <person name="Duprat S."/>
            <person name="Brottier P."/>
            <person name="Coutanceau J.-P."/>
            <person name="Gouzy J."/>
            <person name="Parra G."/>
            <person name="Lardier G."/>
            <person name="Chapple C."/>
            <person name="McKernan K.J."/>
            <person name="McEwan P."/>
            <person name="Bosak S."/>
            <person name="Kellis M."/>
            <person name="Volff J.-N."/>
            <person name="Guigo R."/>
            <person name="Zody M.C."/>
            <person name="Mesirov J."/>
            <person name="Lindblad-Toh K."/>
            <person name="Birren B."/>
            <person name="Nusbaum C."/>
            <person name="Kahn D."/>
            <person name="Robinson-Rechavi M."/>
            <person name="Laudet V."/>
            <person name="Schachter V."/>
            <person name="Quetier F."/>
            <person name="Saurin W."/>
            <person name="Scarpelli C."/>
            <person name="Wincker P."/>
            <person name="Lander E.S."/>
            <person name="Weissenbach J."/>
            <person name="Roest Crollius H."/>
        </authorList>
    </citation>
    <scope>NUCLEOTIDE SEQUENCE [LARGE SCALE GENOMIC DNA]</scope>
</reference>
<evidence type="ECO:0000313" key="3">
    <source>
        <dbReference type="EMBL" id="CAG14796.1"/>
    </source>
</evidence>
<dbReference type="KEGG" id="tng:GSTEN00037687G001"/>
<organism evidence="3">
    <name type="scientific">Tetraodon nigroviridis</name>
    <name type="common">Spotted green pufferfish</name>
    <name type="synonym">Chelonodon nigroviridis</name>
    <dbReference type="NCBI Taxonomy" id="99883"/>
    <lineage>
        <taxon>Eukaryota</taxon>
        <taxon>Metazoa</taxon>
        <taxon>Chordata</taxon>
        <taxon>Craniata</taxon>
        <taxon>Vertebrata</taxon>
        <taxon>Euteleostomi</taxon>
        <taxon>Actinopterygii</taxon>
        <taxon>Neopterygii</taxon>
        <taxon>Teleostei</taxon>
        <taxon>Neoteleostei</taxon>
        <taxon>Acanthomorphata</taxon>
        <taxon>Eupercaria</taxon>
        <taxon>Tetraodontiformes</taxon>
        <taxon>Tetradontoidea</taxon>
        <taxon>Tetraodontidae</taxon>
        <taxon>Tetraodon</taxon>
    </lineage>
</organism>
<sequence length="58" mass="6138">WPSPTHRCAAVHAGSAGLESPHRGGEEDHHGSDGSPEGGRGERTSHAKVRLVFLPFLV</sequence>